<dbReference type="AlphaFoldDB" id="A0AA37XBM4"/>
<keyword evidence="8" id="KW-0240">DNA-directed RNA polymerase</keyword>
<dbReference type="InterPro" id="IPR013325">
    <property type="entry name" value="RNA_pol_sigma_r2"/>
</dbReference>
<evidence type="ECO:0000256" key="1">
    <source>
        <dbReference type="ARBA" id="ARBA00010641"/>
    </source>
</evidence>
<name>A0AA37XBM4_9MICO</name>
<dbReference type="Proteomes" id="UP001157160">
    <property type="component" value="Unassembled WGS sequence"/>
</dbReference>
<sequence length="181" mass="20265">MSSIEQATDGLLARRAADGDGVAFGVLVRRHAPFWRAFATRLLRSAGDAEDCVQESLITAWEQLPKLQEPDKVRAWVTTIVSRKATDRIRSRRFTDPIDDLEVPAKGLDPERAAVQRSQLDALGAVLAALPEEQRTIWLLREVAGESYDDIAAHLGVPVDTVRGRLARARRTVIDRMKDWR</sequence>
<dbReference type="InterPro" id="IPR039425">
    <property type="entry name" value="RNA_pol_sigma-70-like"/>
</dbReference>
<dbReference type="NCBIfam" id="TIGR02937">
    <property type="entry name" value="sigma70-ECF"/>
    <property type="match status" value="1"/>
</dbReference>
<evidence type="ECO:0000259" key="7">
    <source>
        <dbReference type="Pfam" id="PF08281"/>
    </source>
</evidence>
<dbReference type="Pfam" id="PF08281">
    <property type="entry name" value="Sigma70_r4_2"/>
    <property type="match status" value="1"/>
</dbReference>
<keyword evidence="2" id="KW-0805">Transcription regulation</keyword>
<dbReference type="GO" id="GO:0006352">
    <property type="term" value="P:DNA-templated transcription initiation"/>
    <property type="evidence" value="ECO:0007669"/>
    <property type="project" value="InterPro"/>
</dbReference>
<dbReference type="PANTHER" id="PTHR43133:SF8">
    <property type="entry name" value="RNA POLYMERASE SIGMA FACTOR HI_1459-RELATED"/>
    <property type="match status" value="1"/>
</dbReference>
<dbReference type="InterPro" id="IPR036388">
    <property type="entry name" value="WH-like_DNA-bd_sf"/>
</dbReference>
<evidence type="ECO:0000313" key="8">
    <source>
        <dbReference type="EMBL" id="GMA28515.1"/>
    </source>
</evidence>
<comment type="similarity">
    <text evidence="1">Belongs to the sigma-70 factor family. ECF subfamily.</text>
</comment>
<evidence type="ECO:0000256" key="3">
    <source>
        <dbReference type="ARBA" id="ARBA00023082"/>
    </source>
</evidence>
<dbReference type="RefSeq" id="WP_284231843.1">
    <property type="nucleotide sequence ID" value="NZ_BSUL01000001.1"/>
</dbReference>
<evidence type="ECO:0000313" key="9">
    <source>
        <dbReference type="Proteomes" id="UP001157160"/>
    </source>
</evidence>
<dbReference type="InterPro" id="IPR013249">
    <property type="entry name" value="RNA_pol_sigma70_r4_t2"/>
</dbReference>
<evidence type="ECO:0000259" key="6">
    <source>
        <dbReference type="Pfam" id="PF04542"/>
    </source>
</evidence>
<dbReference type="InterPro" id="IPR007627">
    <property type="entry name" value="RNA_pol_sigma70_r2"/>
</dbReference>
<dbReference type="Pfam" id="PF04542">
    <property type="entry name" value="Sigma70_r2"/>
    <property type="match status" value="1"/>
</dbReference>
<gene>
    <name evidence="8" type="primary">rpoE_1</name>
    <name evidence="8" type="ORF">GCM10025874_17680</name>
</gene>
<evidence type="ECO:0000256" key="5">
    <source>
        <dbReference type="ARBA" id="ARBA00023163"/>
    </source>
</evidence>
<feature type="domain" description="RNA polymerase sigma-70 region 2" evidence="6">
    <location>
        <begin position="27"/>
        <end position="93"/>
    </location>
</feature>
<dbReference type="InterPro" id="IPR014284">
    <property type="entry name" value="RNA_pol_sigma-70_dom"/>
</dbReference>
<dbReference type="CDD" id="cd06171">
    <property type="entry name" value="Sigma70_r4"/>
    <property type="match status" value="1"/>
</dbReference>
<dbReference type="PANTHER" id="PTHR43133">
    <property type="entry name" value="RNA POLYMERASE ECF-TYPE SIGMA FACTO"/>
    <property type="match status" value="1"/>
</dbReference>
<dbReference type="Gene3D" id="1.10.10.10">
    <property type="entry name" value="Winged helix-like DNA-binding domain superfamily/Winged helix DNA-binding domain"/>
    <property type="match status" value="1"/>
</dbReference>
<evidence type="ECO:0000256" key="2">
    <source>
        <dbReference type="ARBA" id="ARBA00023015"/>
    </source>
</evidence>
<feature type="domain" description="RNA polymerase sigma factor 70 region 4 type 2" evidence="7">
    <location>
        <begin position="121"/>
        <end position="172"/>
    </location>
</feature>
<keyword evidence="9" id="KW-1185">Reference proteome</keyword>
<organism evidence="8 9">
    <name type="scientific">Arenivirga flava</name>
    <dbReference type="NCBI Taxonomy" id="1930060"/>
    <lineage>
        <taxon>Bacteria</taxon>
        <taxon>Bacillati</taxon>
        <taxon>Actinomycetota</taxon>
        <taxon>Actinomycetes</taxon>
        <taxon>Micrococcales</taxon>
        <taxon>Microbacteriaceae</taxon>
        <taxon>Arenivirga</taxon>
    </lineage>
</organism>
<keyword evidence="3" id="KW-0731">Sigma factor</keyword>
<keyword evidence="5" id="KW-0804">Transcription</keyword>
<keyword evidence="4" id="KW-0238">DNA-binding</keyword>
<dbReference type="EMBL" id="BSUL01000001">
    <property type="protein sequence ID" value="GMA28515.1"/>
    <property type="molecule type" value="Genomic_DNA"/>
</dbReference>
<dbReference type="SUPFAM" id="SSF88946">
    <property type="entry name" value="Sigma2 domain of RNA polymerase sigma factors"/>
    <property type="match status" value="1"/>
</dbReference>
<reference evidence="8 9" key="1">
    <citation type="journal article" date="2014" name="Int. J. Syst. Evol. Microbiol.">
        <title>Complete genome sequence of Corynebacterium casei LMG S-19264T (=DSM 44701T), isolated from a smear-ripened cheese.</title>
        <authorList>
            <consortium name="US DOE Joint Genome Institute (JGI-PGF)"/>
            <person name="Walter F."/>
            <person name="Albersmeier A."/>
            <person name="Kalinowski J."/>
            <person name="Ruckert C."/>
        </authorList>
    </citation>
    <scope>NUCLEOTIDE SEQUENCE [LARGE SCALE GENOMIC DNA]</scope>
    <source>
        <strain evidence="8 9">NBRC 112289</strain>
    </source>
</reference>
<dbReference type="SUPFAM" id="SSF88659">
    <property type="entry name" value="Sigma3 and sigma4 domains of RNA polymerase sigma factors"/>
    <property type="match status" value="1"/>
</dbReference>
<dbReference type="GO" id="GO:0016987">
    <property type="term" value="F:sigma factor activity"/>
    <property type="evidence" value="ECO:0007669"/>
    <property type="project" value="UniProtKB-KW"/>
</dbReference>
<comment type="caution">
    <text evidence="8">The sequence shown here is derived from an EMBL/GenBank/DDBJ whole genome shotgun (WGS) entry which is preliminary data.</text>
</comment>
<accession>A0AA37XBM4</accession>
<dbReference type="GO" id="GO:0000428">
    <property type="term" value="C:DNA-directed RNA polymerase complex"/>
    <property type="evidence" value="ECO:0007669"/>
    <property type="project" value="UniProtKB-KW"/>
</dbReference>
<dbReference type="GO" id="GO:0003677">
    <property type="term" value="F:DNA binding"/>
    <property type="evidence" value="ECO:0007669"/>
    <property type="project" value="UniProtKB-KW"/>
</dbReference>
<protein>
    <submittedName>
        <fullName evidence="8">DNA-directed RNA polymerase sigma-70 factor</fullName>
    </submittedName>
</protein>
<evidence type="ECO:0000256" key="4">
    <source>
        <dbReference type="ARBA" id="ARBA00023125"/>
    </source>
</evidence>
<dbReference type="Gene3D" id="1.10.1740.10">
    <property type="match status" value="1"/>
</dbReference>
<dbReference type="InterPro" id="IPR013324">
    <property type="entry name" value="RNA_pol_sigma_r3/r4-like"/>
</dbReference>
<proteinExistence type="inferred from homology"/>